<dbReference type="Proteomes" id="UP000707451">
    <property type="component" value="Unassembled WGS sequence"/>
</dbReference>
<reference evidence="1" key="1">
    <citation type="submission" date="2021-06" db="EMBL/GenBank/DDBJ databases">
        <title>Genome Sequence of Mortierella hyaline Strain SCG-10, a Cold-Adapted, Nitrate-Reducing Fungus Isolated from Soil in Minnesota, USA.</title>
        <authorList>
            <person name="Aldossari N."/>
        </authorList>
    </citation>
    <scope>NUCLEOTIDE SEQUENCE</scope>
    <source>
        <strain evidence="1">SCG-10</strain>
    </source>
</reference>
<evidence type="ECO:0000313" key="1">
    <source>
        <dbReference type="EMBL" id="KAG9069460.1"/>
    </source>
</evidence>
<accession>A0A9P8BV56</accession>
<proteinExistence type="predicted"/>
<sequence length="155" mass="17917">MWWHFELDEHPRRKFIPTVEELNRSYGIQNGSPARLTTAAIDLELDITRPREHTRVISEAELSMPSSNSIPLSSSQPMADHLSLPCLSRLSGEWTIYDNVMQQLLTKTLSKVEQFYLQLWTMNTLESLLRVLRAKARNYDDNGNEPLAFFITNPL</sequence>
<protein>
    <submittedName>
        <fullName evidence="1">Uncharacterized protein</fullName>
    </submittedName>
</protein>
<keyword evidence="2" id="KW-1185">Reference proteome</keyword>
<name>A0A9P8BV56_9FUNG</name>
<dbReference type="AlphaFoldDB" id="A0A9P8BV56"/>
<evidence type="ECO:0000313" key="2">
    <source>
        <dbReference type="Proteomes" id="UP000707451"/>
    </source>
</evidence>
<gene>
    <name evidence="1" type="ORF">KI688_010362</name>
</gene>
<organism evidence="1 2">
    <name type="scientific">Linnemannia hyalina</name>
    <dbReference type="NCBI Taxonomy" id="64524"/>
    <lineage>
        <taxon>Eukaryota</taxon>
        <taxon>Fungi</taxon>
        <taxon>Fungi incertae sedis</taxon>
        <taxon>Mucoromycota</taxon>
        <taxon>Mortierellomycotina</taxon>
        <taxon>Mortierellomycetes</taxon>
        <taxon>Mortierellales</taxon>
        <taxon>Mortierellaceae</taxon>
        <taxon>Linnemannia</taxon>
    </lineage>
</organism>
<dbReference type="EMBL" id="JAHRHY010000005">
    <property type="protein sequence ID" value="KAG9069460.1"/>
    <property type="molecule type" value="Genomic_DNA"/>
</dbReference>
<comment type="caution">
    <text evidence="1">The sequence shown here is derived from an EMBL/GenBank/DDBJ whole genome shotgun (WGS) entry which is preliminary data.</text>
</comment>